<dbReference type="EMBL" id="CAJVPV010044836">
    <property type="protein sequence ID" value="CAG8768105.1"/>
    <property type="molecule type" value="Genomic_DNA"/>
</dbReference>
<evidence type="ECO:0000256" key="1">
    <source>
        <dbReference type="SAM" id="MobiDB-lite"/>
    </source>
</evidence>
<feature type="region of interest" description="Disordered" evidence="1">
    <location>
        <begin position="1"/>
        <end position="42"/>
    </location>
</feature>
<comment type="caution">
    <text evidence="2">The sequence shown here is derived from an EMBL/GenBank/DDBJ whole genome shotgun (WGS) entry which is preliminary data.</text>
</comment>
<protein>
    <submittedName>
        <fullName evidence="2">1832_t:CDS:1</fullName>
    </submittedName>
</protein>
<evidence type="ECO:0000313" key="3">
    <source>
        <dbReference type="Proteomes" id="UP000789342"/>
    </source>
</evidence>
<keyword evidence="3" id="KW-1185">Reference proteome</keyword>
<evidence type="ECO:0000313" key="2">
    <source>
        <dbReference type="EMBL" id="CAG8768105.1"/>
    </source>
</evidence>
<sequence>PIEFENQMETKNTSSSDELFENTNRMTIIDDDDKSSSELDES</sequence>
<accession>A0A9N9J822</accession>
<gene>
    <name evidence="2" type="ORF">AMORRO_LOCUS16418</name>
</gene>
<dbReference type="Proteomes" id="UP000789342">
    <property type="component" value="Unassembled WGS sequence"/>
</dbReference>
<feature type="non-terminal residue" evidence="2">
    <location>
        <position position="42"/>
    </location>
</feature>
<reference evidence="2" key="1">
    <citation type="submission" date="2021-06" db="EMBL/GenBank/DDBJ databases">
        <authorList>
            <person name="Kallberg Y."/>
            <person name="Tangrot J."/>
            <person name="Rosling A."/>
        </authorList>
    </citation>
    <scope>NUCLEOTIDE SEQUENCE</scope>
    <source>
        <strain evidence="2">CL551</strain>
    </source>
</reference>
<feature type="compositionally biased region" description="Polar residues" evidence="1">
    <location>
        <begin position="7"/>
        <end position="26"/>
    </location>
</feature>
<dbReference type="AlphaFoldDB" id="A0A9N9J822"/>
<organism evidence="2 3">
    <name type="scientific">Acaulospora morrowiae</name>
    <dbReference type="NCBI Taxonomy" id="94023"/>
    <lineage>
        <taxon>Eukaryota</taxon>
        <taxon>Fungi</taxon>
        <taxon>Fungi incertae sedis</taxon>
        <taxon>Mucoromycota</taxon>
        <taxon>Glomeromycotina</taxon>
        <taxon>Glomeromycetes</taxon>
        <taxon>Diversisporales</taxon>
        <taxon>Acaulosporaceae</taxon>
        <taxon>Acaulospora</taxon>
    </lineage>
</organism>
<proteinExistence type="predicted"/>
<name>A0A9N9J822_9GLOM</name>
<feature type="compositionally biased region" description="Acidic residues" evidence="1">
    <location>
        <begin position="29"/>
        <end position="42"/>
    </location>
</feature>